<accession>A0A2P5ASR3</accession>
<dbReference type="Proteomes" id="UP000237105">
    <property type="component" value="Unassembled WGS sequence"/>
</dbReference>
<evidence type="ECO:0000313" key="2">
    <source>
        <dbReference type="EMBL" id="PON39569.1"/>
    </source>
</evidence>
<reference evidence="3" key="1">
    <citation type="submission" date="2016-06" db="EMBL/GenBank/DDBJ databases">
        <title>Parallel loss of symbiosis genes in relatives of nitrogen-fixing non-legume Parasponia.</title>
        <authorList>
            <person name="Van Velzen R."/>
            <person name="Holmer R."/>
            <person name="Bu F."/>
            <person name="Rutten L."/>
            <person name="Van Zeijl A."/>
            <person name="Liu W."/>
            <person name="Santuari L."/>
            <person name="Cao Q."/>
            <person name="Sharma T."/>
            <person name="Shen D."/>
            <person name="Roswanjaya Y."/>
            <person name="Wardhani T."/>
            <person name="Kalhor M.S."/>
            <person name="Jansen J."/>
            <person name="Van den Hoogen J."/>
            <person name="Gungor B."/>
            <person name="Hartog M."/>
            <person name="Hontelez J."/>
            <person name="Verver J."/>
            <person name="Yang W.-C."/>
            <person name="Schijlen E."/>
            <person name="Repin R."/>
            <person name="Schilthuizen M."/>
            <person name="Schranz E."/>
            <person name="Heidstra R."/>
            <person name="Miyata K."/>
            <person name="Fedorova E."/>
            <person name="Kohlen W."/>
            <person name="Bisseling T."/>
            <person name="Smit S."/>
            <person name="Geurts R."/>
        </authorList>
    </citation>
    <scope>NUCLEOTIDE SEQUENCE [LARGE SCALE GENOMIC DNA]</scope>
    <source>
        <strain evidence="3">cv. WU1-14</strain>
    </source>
</reference>
<comment type="caution">
    <text evidence="2">The sequence shown here is derived from an EMBL/GenBank/DDBJ whole genome shotgun (WGS) entry which is preliminary data.</text>
</comment>
<evidence type="ECO:0000313" key="3">
    <source>
        <dbReference type="Proteomes" id="UP000237105"/>
    </source>
</evidence>
<feature type="compositionally biased region" description="Basic residues" evidence="1">
    <location>
        <begin position="52"/>
        <end position="62"/>
    </location>
</feature>
<protein>
    <submittedName>
        <fullName evidence="2">Uncharacterized protein</fullName>
    </submittedName>
</protein>
<gene>
    <name evidence="2" type="ORF">PanWU01x14_304040</name>
</gene>
<dbReference type="AlphaFoldDB" id="A0A2P5ASR3"/>
<name>A0A2P5ASR3_PARAD</name>
<sequence>MMFIRSLSPQRRLLFKIREGEILSKETGMRIVRQHHVRRGAPTKEIGDTRIPRRKRNRRHHQAVCYVSNEDQSLRER</sequence>
<keyword evidence="3" id="KW-1185">Reference proteome</keyword>
<feature type="region of interest" description="Disordered" evidence="1">
    <location>
        <begin position="40"/>
        <end position="77"/>
    </location>
</feature>
<feature type="non-terminal residue" evidence="2">
    <location>
        <position position="77"/>
    </location>
</feature>
<organism evidence="2 3">
    <name type="scientific">Parasponia andersonii</name>
    <name type="common">Sponia andersonii</name>
    <dbReference type="NCBI Taxonomy" id="3476"/>
    <lineage>
        <taxon>Eukaryota</taxon>
        <taxon>Viridiplantae</taxon>
        <taxon>Streptophyta</taxon>
        <taxon>Embryophyta</taxon>
        <taxon>Tracheophyta</taxon>
        <taxon>Spermatophyta</taxon>
        <taxon>Magnoliopsida</taxon>
        <taxon>eudicotyledons</taxon>
        <taxon>Gunneridae</taxon>
        <taxon>Pentapetalae</taxon>
        <taxon>rosids</taxon>
        <taxon>fabids</taxon>
        <taxon>Rosales</taxon>
        <taxon>Cannabaceae</taxon>
        <taxon>Parasponia</taxon>
    </lineage>
</organism>
<proteinExistence type="predicted"/>
<dbReference type="EMBL" id="JXTB01000462">
    <property type="protein sequence ID" value="PON39569.1"/>
    <property type="molecule type" value="Genomic_DNA"/>
</dbReference>
<evidence type="ECO:0000256" key="1">
    <source>
        <dbReference type="SAM" id="MobiDB-lite"/>
    </source>
</evidence>